<evidence type="ECO:0000256" key="5">
    <source>
        <dbReference type="ARBA" id="ARBA00022737"/>
    </source>
</evidence>
<dbReference type="InterPro" id="IPR048286">
    <property type="entry name" value="Integrin_alpha_Ig-like_3"/>
</dbReference>
<evidence type="ECO:0000256" key="1">
    <source>
        <dbReference type="ARBA" id="ARBA00004479"/>
    </source>
</evidence>
<comment type="subcellular location">
    <subcellularLocation>
        <location evidence="1 14">Membrane</location>
        <topology evidence="1 14">Single-pass type I membrane protein</topology>
    </subcellularLocation>
</comment>
<evidence type="ECO:0000259" key="15">
    <source>
        <dbReference type="Pfam" id="PF08441"/>
    </source>
</evidence>
<keyword evidence="19" id="KW-1185">Reference proteome</keyword>
<keyword evidence="6 14" id="KW-0130">Cell adhesion</keyword>
<dbReference type="Gene3D" id="2.60.40.1460">
    <property type="entry name" value="Integrin domains. Chain A, domain 2"/>
    <property type="match status" value="1"/>
</dbReference>
<comment type="caution">
    <text evidence="18">The sequence shown here is derived from an EMBL/GenBank/DDBJ whole genome shotgun (WGS) entry which is preliminary data.</text>
</comment>
<evidence type="ECO:0000256" key="6">
    <source>
        <dbReference type="ARBA" id="ARBA00022889"/>
    </source>
</evidence>
<dbReference type="InterPro" id="IPR018184">
    <property type="entry name" value="Integrin_alpha_C_CS"/>
</dbReference>
<dbReference type="InterPro" id="IPR013519">
    <property type="entry name" value="Int_alpha_beta-p"/>
</dbReference>
<dbReference type="EMBL" id="JAGXEW010000054">
    <property type="protein sequence ID" value="KAK1150959.1"/>
    <property type="molecule type" value="Genomic_DNA"/>
</dbReference>
<feature type="domain" description="Integrin alpha first immunoglubulin-like" evidence="15">
    <location>
        <begin position="240"/>
        <end position="403"/>
    </location>
</feature>
<dbReference type="InterPro" id="IPR000413">
    <property type="entry name" value="Integrin_alpha"/>
</dbReference>
<protein>
    <submittedName>
        <fullName evidence="18">Integrin alpha-7 isoform X1</fullName>
    </submittedName>
</protein>
<evidence type="ECO:0000256" key="4">
    <source>
        <dbReference type="ARBA" id="ARBA00022729"/>
    </source>
</evidence>
<dbReference type="GO" id="GO:0033627">
    <property type="term" value="P:cell adhesion mediated by integrin"/>
    <property type="evidence" value="ECO:0007669"/>
    <property type="project" value="TreeGrafter"/>
</dbReference>
<dbReference type="GO" id="GO:0005178">
    <property type="term" value="F:integrin binding"/>
    <property type="evidence" value="ECO:0007669"/>
    <property type="project" value="TreeGrafter"/>
</dbReference>
<dbReference type="PROSITE" id="PS00242">
    <property type="entry name" value="INTEGRIN_ALPHA"/>
    <property type="match status" value="1"/>
</dbReference>
<organism evidence="18 19">
    <name type="scientific">Acipenser oxyrinchus oxyrinchus</name>
    <dbReference type="NCBI Taxonomy" id="40147"/>
    <lineage>
        <taxon>Eukaryota</taxon>
        <taxon>Metazoa</taxon>
        <taxon>Chordata</taxon>
        <taxon>Craniata</taxon>
        <taxon>Vertebrata</taxon>
        <taxon>Euteleostomi</taxon>
        <taxon>Actinopterygii</taxon>
        <taxon>Chondrostei</taxon>
        <taxon>Acipenseriformes</taxon>
        <taxon>Acipenseridae</taxon>
        <taxon>Acipenser</taxon>
    </lineage>
</organism>
<feature type="transmembrane region" description="Helical" evidence="14">
    <location>
        <begin position="809"/>
        <end position="831"/>
    </location>
</feature>
<dbReference type="InterPro" id="IPR032695">
    <property type="entry name" value="Integrin_dom_sf"/>
</dbReference>
<dbReference type="Gene3D" id="2.60.40.1530">
    <property type="entry name" value="ntegrin, alpha v. Chain A, domain 4"/>
    <property type="match status" value="1"/>
</dbReference>
<dbReference type="Pfam" id="PF20806">
    <property type="entry name" value="Integrin_A_Ig_3"/>
    <property type="match status" value="1"/>
</dbReference>
<dbReference type="FunFam" id="1.20.5.930:FF:000001">
    <property type="entry name" value="Integrin subunit alpha V"/>
    <property type="match status" value="1"/>
</dbReference>
<evidence type="ECO:0000313" key="18">
    <source>
        <dbReference type="EMBL" id="KAK1150959.1"/>
    </source>
</evidence>
<dbReference type="GO" id="GO:0098609">
    <property type="term" value="P:cell-cell adhesion"/>
    <property type="evidence" value="ECO:0007669"/>
    <property type="project" value="TreeGrafter"/>
</dbReference>
<keyword evidence="5" id="KW-0677">Repeat</keyword>
<evidence type="ECO:0000256" key="3">
    <source>
        <dbReference type="ARBA" id="ARBA00022692"/>
    </source>
</evidence>
<keyword evidence="7 14" id="KW-1133">Transmembrane helix</keyword>
<dbReference type="InterPro" id="IPR013649">
    <property type="entry name" value="Integrin_alpha_Ig-like_1"/>
</dbReference>
<evidence type="ECO:0000259" key="17">
    <source>
        <dbReference type="Pfam" id="PF20806"/>
    </source>
</evidence>
<dbReference type="InterPro" id="IPR013517">
    <property type="entry name" value="FG-GAP"/>
</dbReference>
<feature type="repeat" description="FG-GAP" evidence="13">
    <location>
        <begin position="196"/>
        <end position="255"/>
    </location>
</feature>
<dbReference type="PROSITE" id="PS51470">
    <property type="entry name" value="FG_GAP"/>
    <property type="match status" value="3"/>
</dbReference>
<keyword evidence="4" id="KW-0732">Signal</keyword>
<feature type="domain" description="Integrin alpha second immunoglobulin-like" evidence="16">
    <location>
        <begin position="405"/>
        <end position="567"/>
    </location>
</feature>
<dbReference type="Proteomes" id="UP001230051">
    <property type="component" value="Unassembled WGS sequence"/>
</dbReference>
<keyword evidence="11 14" id="KW-0675">Receptor</keyword>
<dbReference type="InterPro" id="IPR048285">
    <property type="entry name" value="Integrin_alpha_Ig-like_2"/>
</dbReference>
<evidence type="ECO:0000256" key="7">
    <source>
        <dbReference type="ARBA" id="ARBA00022989"/>
    </source>
</evidence>
<proteinExistence type="inferred from homology"/>
<keyword evidence="9 14" id="KW-0472">Membrane</keyword>
<dbReference type="Pfam" id="PF20805">
    <property type="entry name" value="Integrin_A_Ig_2"/>
    <property type="match status" value="1"/>
</dbReference>
<evidence type="ECO:0000313" key="19">
    <source>
        <dbReference type="Proteomes" id="UP001230051"/>
    </source>
</evidence>
<keyword evidence="12" id="KW-0325">Glycoprotein</keyword>
<dbReference type="GO" id="GO:0009897">
    <property type="term" value="C:external side of plasma membrane"/>
    <property type="evidence" value="ECO:0007669"/>
    <property type="project" value="TreeGrafter"/>
</dbReference>
<dbReference type="Gene3D" id="2.60.40.1510">
    <property type="entry name" value="ntegrin, alpha v. Chain A, domain 3"/>
    <property type="match status" value="1"/>
</dbReference>
<evidence type="ECO:0000256" key="11">
    <source>
        <dbReference type="ARBA" id="ARBA00023170"/>
    </source>
</evidence>
<evidence type="ECO:0000259" key="16">
    <source>
        <dbReference type="Pfam" id="PF20805"/>
    </source>
</evidence>
<sequence length="869" mass="95407">MASPVEDALVYRTLDPSDRGTSFEDVAQNSYLGFSVDSAHGITSPQELSFVAGAPRANHRGAVVLLKKDNVYRLVPEHILWGSEVASSFGYSVAVADLNNDGWTDLVVGAPNVFERKAEIGGAVYVYINPSGLWKRASPVRLNGTYDSMFGLTVTSVGDLNQDGFADIAVGAPFDGDGKVYIYHGSASGINTKPAQVLDGEGVGVKLFGYSLSGGMDIDGNSYPDLVVGSLSDSVVLYRARPVIHVLREISVQPQNIDLEQKNCHGRDGVCVEVKACFIYTAQPKTYNPRITLSVMFEADSERRKLGLPHRVNFLGRRSSEPEYQRSEEVELRGQHARACQSAIFQLQDSLRDKLSPISVSASYSIKQTQHSDQPTNKLGALSPVLNAAMPSTLRTEVNFLREGCGDDKICQSNLQLSYRFGTRTTTTDLFTPLAVDMEGMPVFSLSDQKTVALEVTVTNLPSDPKQPQKDGDDAHAAQLLVGVPETLSYSGFRGPQDKQLVCAANPNGSYAECELGNPMKRNGKVTFYIILSTSAITIETTDLTVNLQLLTISEQPDLQPIVARARVVIELPLSVTGMAVPHQLFFSGTTKGESAMTSQEDVGSAVEYKFTVTNPGQSLQTLGSAFLNVMWPHELSNGKWLLYPTGMYFKGDRNTHCSTSQPLNPLRLTDYHNLPGQTDYHSRKGRSNQEKSRIQTQGIVGRTTPAVSASERRKLLTLDCLLGSARCVLFQCPLHSFDGSAELTVHARLWNSTFLEDFPSVSALELLVRANITVKSTIKHLELRNAAAQISVMVYPEHAVSDHTGVPWWIILIAILAGILMLALLVCLLWKCGFFKRTERQPHYETEYYRAHLQLQPSEAEKQAFDQN</sequence>
<feature type="repeat" description="FG-GAP" evidence="13">
    <location>
        <begin position="75"/>
        <end position="136"/>
    </location>
</feature>
<comment type="similarity">
    <text evidence="2 14">Belongs to the integrin alpha chain family.</text>
</comment>
<keyword evidence="8 14" id="KW-0401">Integrin</keyword>
<dbReference type="SUPFAM" id="SSF69179">
    <property type="entry name" value="Integrin domains"/>
    <property type="match status" value="3"/>
</dbReference>
<dbReference type="GO" id="GO:0050900">
    <property type="term" value="P:leukocyte migration"/>
    <property type="evidence" value="ECO:0007669"/>
    <property type="project" value="TreeGrafter"/>
</dbReference>
<dbReference type="Pfam" id="PF08441">
    <property type="entry name" value="Integrin_A_Ig_1"/>
    <property type="match status" value="1"/>
</dbReference>
<evidence type="ECO:0000256" key="13">
    <source>
        <dbReference type="PROSITE-ProRule" id="PRU00803"/>
    </source>
</evidence>
<dbReference type="PANTHER" id="PTHR23220:SF90">
    <property type="entry name" value="INTEGRIN ALPHA-7"/>
    <property type="match status" value="1"/>
</dbReference>
<gene>
    <name evidence="18" type="primary">ITGA7</name>
    <name evidence="18" type="ORF">AOXY_G32958</name>
</gene>
<dbReference type="GO" id="GO:0008305">
    <property type="term" value="C:integrin complex"/>
    <property type="evidence" value="ECO:0007669"/>
    <property type="project" value="InterPro"/>
</dbReference>
<keyword evidence="10" id="KW-1015">Disulfide bond</keyword>
<dbReference type="Gene3D" id="1.20.5.930">
    <property type="entry name" value="Bicelle-embedded integrin alpha(iib) transmembrane segment"/>
    <property type="match status" value="1"/>
</dbReference>
<dbReference type="PRINTS" id="PR01185">
    <property type="entry name" value="INTEGRINA"/>
</dbReference>
<name>A0AAD8CGH5_ACIOX</name>
<evidence type="ECO:0000256" key="8">
    <source>
        <dbReference type="ARBA" id="ARBA00023037"/>
    </source>
</evidence>
<dbReference type="PANTHER" id="PTHR23220">
    <property type="entry name" value="INTEGRIN ALPHA"/>
    <property type="match status" value="1"/>
</dbReference>
<dbReference type="SMART" id="SM00191">
    <property type="entry name" value="Int_alpha"/>
    <property type="match status" value="4"/>
</dbReference>
<feature type="domain" description="Integrin alpha third immunoglobulin-like" evidence="17">
    <location>
        <begin position="574"/>
        <end position="798"/>
    </location>
</feature>
<evidence type="ECO:0000256" key="10">
    <source>
        <dbReference type="ARBA" id="ARBA00023157"/>
    </source>
</evidence>
<dbReference type="Gene3D" id="2.130.10.130">
    <property type="entry name" value="Integrin alpha, N-terminal"/>
    <property type="match status" value="1"/>
</dbReference>
<evidence type="ECO:0000256" key="9">
    <source>
        <dbReference type="ARBA" id="ARBA00023136"/>
    </source>
</evidence>
<dbReference type="SUPFAM" id="SSF69318">
    <property type="entry name" value="Integrin alpha N-terminal domain"/>
    <property type="match status" value="1"/>
</dbReference>
<dbReference type="GO" id="GO:0007229">
    <property type="term" value="P:integrin-mediated signaling pathway"/>
    <property type="evidence" value="ECO:0007669"/>
    <property type="project" value="UniProtKB-KW"/>
</dbReference>
<dbReference type="InterPro" id="IPR028994">
    <property type="entry name" value="Integrin_alpha_N"/>
</dbReference>
<accession>A0AAD8CGH5</accession>
<dbReference type="GO" id="GO:0007160">
    <property type="term" value="P:cell-matrix adhesion"/>
    <property type="evidence" value="ECO:0007669"/>
    <property type="project" value="TreeGrafter"/>
</dbReference>
<evidence type="ECO:0000256" key="2">
    <source>
        <dbReference type="ARBA" id="ARBA00008054"/>
    </source>
</evidence>
<dbReference type="AlphaFoldDB" id="A0AAD8CGH5"/>
<evidence type="ECO:0000256" key="14">
    <source>
        <dbReference type="RuleBase" id="RU003762"/>
    </source>
</evidence>
<feature type="repeat" description="FG-GAP" evidence="13">
    <location>
        <begin position="137"/>
        <end position="192"/>
    </location>
</feature>
<reference evidence="18" key="1">
    <citation type="submission" date="2022-02" db="EMBL/GenBank/DDBJ databases">
        <title>Atlantic sturgeon de novo genome assembly.</title>
        <authorList>
            <person name="Stock M."/>
            <person name="Klopp C."/>
            <person name="Guiguen Y."/>
            <person name="Cabau C."/>
            <person name="Parinello H."/>
            <person name="Santidrian Yebra-Pimentel E."/>
            <person name="Kuhl H."/>
            <person name="Dirks R.P."/>
            <person name="Guessner J."/>
            <person name="Wuertz S."/>
            <person name="Du K."/>
            <person name="Schartl M."/>
        </authorList>
    </citation>
    <scope>NUCLEOTIDE SEQUENCE</scope>
    <source>
        <strain evidence="18">STURGEONOMICS-FGT-2020</strain>
        <tissue evidence="18">Whole blood</tissue>
    </source>
</reference>
<keyword evidence="3 14" id="KW-0812">Transmembrane</keyword>
<dbReference type="Pfam" id="PF01839">
    <property type="entry name" value="FG-GAP"/>
    <property type="match status" value="3"/>
</dbReference>
<evidence type="ECO:0000256" key="12">
    <source>
        <dbReference type="ARBA" id="ARBA00023180"/>
    </source>
</evidence>